<dbReference type="RefSeq" id="WP_035876968.1">
    <property type="nucleotide sequence ID" value="NZ_JNKN01000042.1"/>
</dbReference>
<evidence type="ECO:0000313" key="3">
    <source>
        <dbReference type="Proteomes" id="UP000051841"/>
    </source>
</evidence>
<dbReference type="AlphaFoldDB" id="A0A0R2HDA0"/>
<reference evidence="2 3" key="1">
    <citation type="journal article" date="2015" name="Genome Announc.">
        <title>Expanding the biotechnology potential of lactobacilli through comparative genomics of 213 strains and associated genera.</title>
        <authorList>
            <person name="Sun Z."/>
            <person name="Harris H.M."/>
            <person name="McCann A."/>
            <person name="Guo C."/>
            <person name="Argimon S."/>
            <person name="Zhang W."/>
            <person name="Yang X."/>
            <person name="Jeffery I.B."/>
            <person name="Cooney J.C."/>
            <person name="Kagawa T.F."/>
            <person name="Liu W."/>
            <person name="Song Y."/>
            <person name="Salvetti E."/>
            <person name="Wrobel A."/>
            <person name="Rasinkangas P."/>
            <person name="Parkhill J."/>
            <person name="Rea M.C."/>
            <person name="O'Sullivan O."/>
            <person name="Ritari J."/>
            <person name="Douillard F.P."/>
            <person name="Paul Ross R."/>
            <person name="Yang R."/>
            <person name="Briner A.E."/>
            <person name="Felis G.E."/>
            <person name="de Vos W.M."/>
            <person name="Barrangou R."/>
            <person name="Klaenhammer T.R."/>
            <person name="Caufield P.W."/>
            <person name="Cui Y."/>
            <person name="Zhang H."/>
            <person name="O'Toole P.W."/>
        </authorList>
    </citation>
    <scope>NUCLEOTIDE SEQUENCE [LARGE SCALE GENOMIC DNA]</scope>
    <source>
        <strain evidence="2 3">DSM 20405</strain>
    </source>
</reference>
<keyword evidence="3" id="KW-1185">Reference proteome</keyword>
<evidence type="ECO:0000259" key="1">
    <source>
        <dbReference type="Pfam" id="PF02698"/>
    </source>
</evidence>
<dbReference type="InterPro" id="IPR014729">
    <property type="entry name" value="Rossmann-like_a/b/a_fold"/>
</dbReference>
<proteinExistence type="predicted"/>
<dbReference type="PANTHER" id="PTHR30336:SF20">
    <property type="entry name" value="DUF218 DOMAIN-CONTAINING PROTEIN"/>
    <property type="match status" value="1"/>
</dbReference>
<dbReference type="GO" id="GO:0005886">
    <property type="term" value="C:plasma membrane"/>
    <property type="evidence" value="ECO:0007669"/>
    <property type="project" value="TreeGrafter"/>
</dbReference>
<dbReference type="Gene3D" id="3.40.50.620">
    <property type="entry name" value="HUPs"/>
    <property type="match status" value="1"/>
</dbReference>
<gene>
    <name evidence="2" type="ORF">IV49_GL001323</name>
</gene>
<dbReference type="InterPro" id="IPR003848">
    <property type="entry name" value="DUF218"/>
</dbReference>
<dbReference type="EMBL" id="JQBL01000034">
    <property type="protein sequence ID" value="KRN47815.1"/>
    <property type="molecule type" value="Genomic_DNA"/>
</dbReference>
<organism evidence="2 3">
    <name type="scientific">Kandleria vitulina DSM 20405</name>
    <dbReference type="NCBI Taxonomy" id="1410657"/>
    <lineage>
        <taxon>Bacteria</taxon>
        <taxon>Bacillati</taxon>
        <taxon>Bacillota</taxon>
        <taxon>Erysipelotrichia</taxon>
        <taxon>Erysipelotrichales</taxon>
        <taxon>Coprobacillaceae</taxon>
        <taxon>Kandleria</taxon>
    </lineage>
</organism>
<evidence type="ECO:0000313" key="2">
    <source>
        <dbReference type="EMBL" id="KRN47815.1"/>
    </source>
</evidence>
<dbReference type="Pfam" id="PF02698">
    <property type="entry name" value="DUF218"/>
    <property type="match status" value="1"/>
</dbReference>
<dbReference type="PATRIC" id="fig|1410657.5.peg.1368"/>
<protein>
    <recommendedName>
        <fullName evidence="1">DUF218 domain-containing protein</fullName>
    </recommendedName>
</protein>
<dbReference type="Proteomes" id="UP000051841">
    <property type="component" value="Unassembled WGS sequence"/>
</dbReference>
<dbReference type="PANTHER" id="PTHR30336">
    <property type="entry name" value="INNER MEMBRANE PROTEIN, PROBABLE PERMEASE"/>
    <property type="match status" value="1"/>
</dbReference>
<name>A0A0R2HDA0_9FIRM</name>
<dbReference type="InterPro" id="IPR051599">
    <property type="entry name" value="Cell_Envelope_Assoc"/>
</dbReference>
<dbReference type="CDD" id="cd06259">
    <property type="entry name" value="YdcF-like"/>
    <property type="match status" value="1"/>
</dbReference>
<sequence>MIFLIKKLLLLPCILLLVGLYILGNAISIWNYANYDQAKKADVIIVLGASVEYTRVSPVYRERINHAIDLYNKGYAKYIIFTGGKIAGQDYSDSSVAKYYAIDKGVDEDNIFIEEKSTYTKENLQYAKQIMNQKGFSSAIVVSDPLHMKRGMLMAKDVGIATAYSSPTPTTMYKSRSAKINFLKKELFVYIAYKFYRIGILFTSFL</sequence>
<comment type="caution">
    <text evidence="2">The sequence shown here is derived from an EMBL/GenBank/DDBJ whole genome shotgun (WGS) entry which is preliminary data.</text>
</comment>
<accession>A0A0R2HDA0</accession>
<feature type="domain" description="DUF218" evidence="1">
    <location>
        <begin position="42"/>
        <end position="171"/>
    </location>
</feature>